<keyword evidence="1" id="KW-0812">Transmembrane</keyword>
<comment type="caution">
    <text evidence="2">The sequence shown here is derived from an EMBL/GenBank/DDBJ whole genome shotgun (WGS) entry which is preliminary data.</text>
</comment>
<reference evidence="2 3" key="1">
    <citation type="submission" date="2019-02" db="EMBL/GenBank/DDBJ databases">
        <title>Deep-cultivation of Planctomycetes and their phenomic and genomic characterization uncovers novel biology.</title>
        <authorList>
            <person name="Wiegand S."/>
            <person name="Jogler M."/>
            <person name="Boedeker C."/>
            <person name="Pinto D."/>
            <person name="Vollmers J."/>
            <person name="Rivas-Marin E."/>
            <person name="Kohn T."/>
            <person name="Peeters S.H."/>
            <person name="Heuer A."/>
            <person name="Rast P."/>
            <person name="Oberbeckmann S."/>
            <person name="Bunk B."/>
            <person name="Jeske O."/>
            <person name="Meyerdierks A."/>
            <person name="Storesund J.E."/>
            <person name="Kallscheuer N."/>
            <person name="Luecker S."/>
            <person name="Lage O.M."/>
            <person name="Pohl T."/>
            <person name="Merkel B.J."/>
            <person name="Hornburger P."/>
            <person name="Mueller R.-W."/>
            <person name="Bruemmer F."/>
            <person name="Labrenz M."/>
            <person name="Spormann A.M."/>
            <person name="Op Den Camp H."/>
            <person name="Overmann J."/>
            <person name="Amann R."/>
            <person name="Jetten M.S.M."/>
            <person name="Mascher T."/>
            <person name="Medema M.H."/>
            <person name="Devos D.P."/>
            <person name="Kaster A.-K."/>
            <person name="Ovreas L."/>
            <person name="Rohde M."/>
            <person name="Galperin M.Y."/>
            <person name="Jogler C."/>
        </authorList>
    </citation>
    <scope>NUCLEOTIDE SEQUENCE [LARGE SCALE GENOMIC DNA]</scope>
    <source>
        <strain evidence="2 3">CA13</strain>
    </source>
</reference>
<evidence type="ECO:0000256" key="1">
    <source>
        <dbReference type="SAM" id="Phobius"/>
    </source>
</evidence>
<accession>A0A5C5Z4N8</accession>
<gene>
    <name evidence="2" type="ORF">CA13_38110</name>
</gene>
<feature type="transmembrane region" description="Helical" evidence="1">
    <location>
        <begin position="7"/>
        <end position="26"/>
    </location>
</feature>
<evidence type="ECO:0000313" key="2">
    <source>
        <dbReference type="EMBL" id="TWT82349.1"/>
    </source>
</evidence>
<dbReference type="EMBL" id="SJPJ01000001">
    <property type="protein sequence ID" value="TWT82349.1"/>
    <property type="molecule type" value="Genomic_DNA"/>
</dbReference>
<protein>
    <submittedName>
        <fullName evidence="2">Uncharacterized protein</fullName>
    </submittedName>
</protein>
<dbReference type="RefSeq" id="WP_146398804.1">
    <property type="nucleotide sequence ID" value="NZ_SJPJ01000001.1"/>
</dbReference>
<name>A0A5C5Z4N8_9BACT</name>
<keyword evidence="3" id="KW-1185">Reference proteome</keyword>
<dbReference type="AlphaFoldDB" id="A0A5C5Z4N8"/>
<sequence>MNMPAKLVSLVALGTVIIPCLLYFVGAIGIDAVKWAALVGTIVWFIATPMWMSRELPKDATEVEI</sequence>
<proteinExistence type="predicted"/>
<keyword evidence="1" id="KW-1133">Transmembrane helix</keyword>
<keyword evidence="1" id="KW-0472">Membrane</keyword>
<organism evidence="2 3">
    <name type="scientific">Novipirellula herctigrandis</name>
    <dbReference type="NCBI Taxonomy" id="2527986"/>
    <lineage>
        <taxon>Bacteria</taxon>
        <taxon>Pseudomonadati</taxon>
        <taxon>Planctomycetota</taxon>
        <taxon>Planctomycetia</taxon>
        <taxon>Pirellulales</taxon>
        <taxon>Pirellulaceae</taxon>
        <taxon>Novipirellula</taxon>
    </lineage>
</organism>
<dbReference type="Proteomes" id="UP000315010">
    <property type="component" value="Unassembled WGS sequence"/>
</dbReference>
<dbReference type="OrthoDB" id="285304at2"/>
<evidence type="ECO:0000313" key="3">
    <source>
        <dbReference type="Proteomes" id="UP000315010"/>
    </source>
</evidence>